<evidence type="ECO:0000313" key="4">
    <source>
        <dbReference type="Proteomes" id="UP000094969"/>
    </source>
</evidence>
<protein>
    <recommendedName>
        <fullName evidence="5">N-hydroxyarylamine O-acetyltransferase</fullName>
    </recommendedName>
</protein>
<organism evidence="3 4">
    <name type="scientific">Bosea vaviloviae</name>
    <dbReference type="NCBI Taxonomy" id="1526658"/>
    <lineage>
        <taxon>Bacteria</taxon>
        <taxon>Pseudomonadati</taxon>
        <taxon>Pseudomonadota</taxon>
        <taxon>Alphaproteobacteria</taxon>
        <taxon>Hyphomicrobiales</taxon>
        <taxon>Boseaceae</taxon>
        <taxon>Bosea</taxon>
    </lineage>
</organism>
<dbReference type="InterPro" id="IPR038765">
    <property type="entry name" value="Papain-like_cys_pep_sf"/>
</dbReference>
<dbReference type="AlphaFoldDB" id="A0A1D7U5W8"/>
<reference evidence="3 4" key="1">
    <citation type="journal article" date="2015" name="Antonie Van Leeuwenhoek">
        <title>Bosea vaviloviae sp. nov., a new species of slow-growing rhizobia isolated from nodules of the relict species Vavilovia formosa (Stev.) Fed.</title>
        <authorList>
            <person name="Safronova V.I."/>
            <person name="Kuznetsova I.G."/>
            <person name="Sazanova A.L."/>
            <person name="Kimeklis A.K."/>
            <person name="Belimov A.A."/>
            <person name="Andronov E.E."/>
            <person name="Pinaev A.G."/>
            <person name="Chizhevskaya E.P."/>
            <person name="Pukhaev A.R."/>
            <person name="Popov K.P."/>
            <person name="Willems A."/>
            <person name="Tikhonovich I.A."/>
        </authorList>
    </citation>
    <scope>NUCLEOTIDE SEQUENCE [LARGE SCALE GENOMIC DNA]</scope>
    <source>
        <strain evidence="3 4">Vaf18</strain>
    </source>
</reference>
<dbReference type="Gene3D" id="3.30.2140.10">
    <property type="entry name" value="Arylamine N-acetyltransferase"/>
    <property type="match status" value="1"/>
</dbReference>
<dbReference type="Proteomes" id="UP000094969">
    <property type="component" value="Chromosome"/>
</dbReference>
<evidence type="ECO:0000256" key="2">
    <source>
        <dbReference type="RuleBase" id="RU003452"/>
    </source>
</evidence>
<gene>
    <name evidence="3" type="ORF">BHK69_22075</name>
</gene>
<dbReference type="SUPFAM" id="SSF54001">
    <property type="entry name" value="Cysteine proteinases"/>
    <property type="match status" value="1"/>
</dbReference>
<name>A0A1D7U5W8_9HYPH</name>
<proteinExistence type="inferred from homology"/>
<dbReference type="InterPro" id="IPR001447">
    <property type="entry name" value="Arylamine_N-AcTrfase"/>
</dbReference>
<dbReference type="OrthoDB" id="7181050at2"/>
<evidence type="ECO:0000313" key="3">
    <source>
        <dbReference type="EMBL" id="AOO82766.1"/>
    </source>
</evidence>
<dbReference type="STRING" id="1526658.BHK69_22075"/>
<dbReference type="PRINTS" id="PR01543">
    <property type="entry name" value="ANATRNSFRASE"/>
</dbReference>
<dbReference type="PANTHER" id="PTHR11786">
    <property type="entry name" value="N-HYDROXYARYLAMINE O-ACETYLTRANSFERASE"/>
    <property type="match status" value="1"/>
</dbReference>
<evidence type="ECO:0008006" key="5">
    <source>
        <dbReference type="Google" id="ProtNLM"/>
    </source>
</evidence>
<dbReference type="KEGG" id="bvv:BHK69_22075"/>
<dbReference type="Gene3D" id="2.40.128.150">
    <property type="entry name" value="Cysteine proteinases"/>
    <property type="match status" value="1"/>
</dbReference>
<dbReference type="EMBL" id="CP017147">
    <property type="protein sequence ID" value="AOO82766.1"/>
    <property type="molecule type" value="Genomic_DNA"/>
</dbReference>
<accession>A0A1D7U5W8</accession>
<dbReference type="PANTHER" id="PTHR11786:SF0">
    <property type="entry name" value="ARYLAMINE N-ACETYLTRANSFERASE 4-RELATED"/>
    <property type="match status" value="1"/>
</dbReference>
<dbReference type="GO" id="GO:0016407">
    <property type="term" value="F:acetyltransferase activity"/>
    <property type="evidence" value="ECO:0007669"/>
    <property type="project" value="InterPro"/>
</dbReference>
<dbReference type="RefSeq" id="WP_069691972.1">
    <property type="nucleotide sequence ID" value="NZ_CP017147.1"/>
</dbReference>
<sequence>MPHSAPLTAPDLTAYLARIGYDGAVAPTRAALNALHLLHPQAIPFENLDPLSGRTPPLDLPALVAKLVHSRRGGYCFEQNTLFKAVLEAFGFTVVQMSGRVMLGKPEEAQVARTHKVLRLTCEGQDLLCDIGLGGQVLTGPMRLVPEIEQPTPHEPYRLDRTGEIWWLRAKVAGEWRLLYRFTLDETWPIDDQVANHYVATHPASHFTYSLIAARVLPKGRLALLNRRLTEHRLGEASVIQEIADNDALRAVLAQRFGIEVEDEAWAKAAGNIAG</sequence>
<keyword evidence="4" id="KW-1185">Reference proteome</keyword>
<evidence type="ECO:0000256" key="1">
    <source>
        <dbReference type="ARBA" id="ARBA00006547"/>
    </source>
</evidence>
<comment type="similarity">
    <text evidence="1 2">Belongs to the arylamine N-acetyltransferase family.</text>
</comment>
<dbReference type="Pfam" id="PF00797">
    <property type="entry name" value="Acetyltransf_2"/>
    <property type="match status" value="1"/>
</dbReference>